<feature type="region of interest" description="Disordered" evidence="1">
    <location>
        <begin position="86"/>
        <end position="229"/>
    </location>
</feature>
<dbReference type="HOGENOM" id="CLU_1207706_0_0_0"/>
<feature type="compositionally biased region" description="Basic residues" evidence="1">
    <location>
        <begin position="153"/>
        <end position="164"/>
    </location>
</feature>
<feature type="compositionally biased region" description="Basic residues" evidence="1">
    <location>
        <begin position="121"/>
        <end position="130"/>
    </location>
</feature>
<dbReference type="InParanoid" id="C1F2N9"/>
<organism evidence="2 3">
    <name type="scientific">Acidobacterium capsulatum (strain ATCC 51196 / DSM 11244 / BCRC 80197 / JCM 7670 / NBRC 15755 / NCIMB 13165 / 161)</name>
    <dbReference type="NCBI Taxonomy" id="240015"/>
    <lineage>
        <taxon>Bacteria</taxon>
        <taxon>Pseudomonadati</taxon>
        <taxon>Acidobacteriota</taxon>
        <taxon>Terriglobia</taxon>
        <taxon>Terriglobales</taxon>
        <taxon>Acidobacteriaceae</taxon>
        <taxon>Acidobacterium</taxon>
    </lineage>
</organism>
<reference evidence="2 3" key="1">
    <citation type="journal article" date="2009" name="Appl. Environ. Microbiol.">
        <title>Three genomes from the phylum Acidobacteria provide insight into the lifestyles of these microorganisms in soils.</title>
        <authorList>
            <person name="Ward N.L."/>
            <person name="Challacombe J.F."/>
            <person name="Janssen P.H."/>
            <person name="Henrissat B."/>
            <person name="Coutinho P.M."/>
            <person name="Wu M."/>
            <person name="Xie G."/>
            <person name="Haft D.H."/>
            <person name="Sait M."/>
            <person name="Badger J."/>
            <person name="Barabote R.D."/>
            <person name="Bradley B."/>
            <person name="Brettin T.S."/>
            <person name="Brinkac L.M."/>
            <person name="Bruce D."/>
            <person name="Creasy T."/>
            <person name="Daugherty S.C."/>
            <person name="Davidsen T.M."/>
            <person name="DeBoy R.T."/>
            <person name="Detter J.C."/>
            <person name="Dodson R.J."/>
            <person name="Durkin A.S."/>
            <person name="Ganapathy A."/>
            <person name="Gwinn-Giglio M."/>
            <person name="Han C.S."/>
            <person name="Khouri H."/>
            <person name="Kiss H."/>
            <person name="Kothari S.P."/>
            <person name="Madupu R."/>
            <person name="Nelson K.E."/>
            <person name="Nelson W.C."/>
            <person name="Paulsen I."/>
            <person name="Penn K."/>
            <person name="Ren Q."/>
            <person name="Rosovitz M.J."/>
            <person name="Selengut J.D."/>
            <person name="Shrivastava S."/>
            <person name="Sullivan S.A."/>
            <person name="Tapia R."/>
            <person name="Thompson L.S."/>
            <person name="Watkins K.L."/>
            <person name="Yang Q."/>
            <person name="Yu C."/>
            <person name="Zafar N."/>
            <person name="Zhou L."/>
            <person name="Kuske C.R."/>
        </authorList>
    </citation>
    <scope>NUCLEOTIDE SEQUENCE [LARGE SCALE GENOMIC DNA]</scope>
    <source>
        <strain evidence="3">ATCC 51196 / DSM 11244 / BCRC 80197 / JCM 7670 / NBRC 15755 / NCIMB 13165 / 161</strain>
    </source>
</reference>
<feature type="compositionally biased region" description="Basic and acidic residues" evidence="1">
    <location>
        <begin position="54"/>
        <end position="65"/>
    </location>
</feature>
<dbReference type="AlphaFoldDB" id="C1F2N9"/>
<evidence type="ECO:0000313" key="3">
    <source>
        <dbReference type="Proteomes" id="UP000002207"/>
    </source>
</evidence>
<evidence type="ECO:0000256" key="1">
    <source>
        <dbReference type="SAM" id="MobiDB-lite"/>
    </source>
</evidence>
<keyword evidence="3" id="KW-1185">Reference proteome</keyword>
<dbReference type="EMBL" id="CP001472">
    <property type="protein sequence ID" value="ACO32999.1"/>
    <property type="molecule type" value="Genomic_DNA"/>
</dbReference>
<dbReference type="Proteomes" id="UP000002207">
    <property type="component" value="Chromosome"/>
</dbReference>
<gene>
    <name evidence="2" type="ordered locus">ACP_2698</name>
</gene>
<feature type="region of interest" description="Disordered" evidence="1">
    <location>
        <begin position="1"/>
        <end position="70"/>
    </location>
</feature>
<proteinExistence type="predicted"/>
<protein>
    <submittedName>
        <fullName evidence="2">Uncharacterized protein</fullName>
    </submittedName>
</protein>
<evidence type="ECO:0000313" key="2">
    <source>
        <dbReference type="EMBL" id="ACO32999.1"/>
    </source>
</evidence>
<feature type="compositionally biased region" description="Basic residues" evidence="1">
    <location>
        <begin position="95"/>
        <end position="106"/>
    </location>
</feature>
<dbReference type="KEGG" id="aca:ACP_2698"/>
<accession>C1F2N9</accession>
<sequence length="229" mass="27168">MPRVSPRPGQEPLNHQPIPRPVQHQRQQLQQRNHSAINQHIHNLRAAPHCRPRPKIDQHQPDRSLHHAAHAQAPPQSLVMFQMPRQAQLSERKQKCLRSRRQRHLRQTGIARPRQIDPQKNRHQPQHSIRHQFAPVPGLKLQRDRRRNDAHREKQRSRHRHNHQRANSFHARMRQHRPQVQPKAGKRRQQHHQDAQHKPMQSPLRSHSASRMARAQAPQAVTAITSRRQ</sequence>
<name>C1F2N9_ACIC5</name>